<gene>
    <name evidence="3" type="ORF">SAMN04488138_13314</name>
</gene>
<dbReference type="AlphaFoldDB" id="A0A1I3WX61"/>
<evidence type="ECO:0000256" key="1">
    <source>
        <dbReference type="ARBA" id="ARBA00023172"/>
    </source>
</evidence>
<name>A0A1I3WX61_9RHOB</name>
<dbReference type="GeneID" id="98666949"/>
<feature type="domain" description="DUF6538" evidence="2">
    <location>
        <begin position="12"/>
        <end position="66"/>
    </location>
</feature>
<keyword evidence="4" id="KW-1185">Reference proteome</keyword>
<dbReference type="STRING" id="576117.SAMN04488138_13314"/>
<reference evidence="3 4" key="1">
    <citation type="submission" date="2016-10" db="EMBL/GenBank/DDBJ databases">
        <authorList>
            <person name="de Groot N.N."/>
        </authorList>
    </citation>
    <scope>NUCLEOTIDE SEQUENCE [LARGE SCALE GENOMIC DNA]</scope>
    <source>
        <strain evidence="3 4">CGMCC 1.8891</strain>
    </source>
</reference>
<dbReference type="GO" id="GO:0003677">
    <property type="term" value="F:DNA binding"/>
    <property type="evidence" value="ECO:0007669"/>
    <property type="project" value="InterPro"/>
</dbReference>
<dbReference type="Proteomes" id="UP000183299">
    <property type="component" value="Unassembled WGS sequence"/>
</dbReference>
<dbReference type="RefSeq" id="WP_066602476.1">
    <property type="nucleotide sequence ID" value="NZ_FORY01000033.1"/>
</dbReference>
<sequence>MIAEKDKCIDGIERRGRVYYMRWRVPARYAAVEKRKEINRSLKTRDMIEAKANFAVVQRSLLADWDFRLKESRGETTTETFDAALEMLREVGIPYRPKKELLAEPIEKLLDRIEAIENIDTQSAMVPATLGTLDYPPLMISEMPAVIEENNKANLTGKNKRQLDEWRNKYKYAASSFSEIIGDKPILEITEHDAMKFKRYWLTRRNNAEISTNHADKRLRFARQLVEAYYNRFDMPISERKNPFKDLKIEKTASEDHAPKKLSLPAAWIKHHLIDQFGLEELNEQARDIATISAECGCRQSEIIDLPPSAIHLDHEFPHIQLIPTNTGEYKHQLKNAASKRPVVLLGAALEAMKRHPDGFDRYRGKKTYSGTVNKYLKDRKLFPEVPAGEAGKYTLSCTRHTFEDRMVKAKMTNEERAYLMGHSVGAVRGRPVYGSMPDLELRALYQEMVAFPTARWLPRSIQTLRAEIDALAKRNSFRVE</sequence>
<evidence type="ECO:0000259" key="2">
    <source>
        <dbReference type="Pfam" id="PF20172"/>
    </source>
</evidence>
<dbReference type="InterPro" id="IPR013762">
    <property type="entry name" value="Integrase-like_cat_sf"/>
</dbReference>
<protein>
    <recommendedName>
        <fullName evidence="2">DUF6538 domain-containing protein</fullName>
    </recommendedName>
</protein>
<dbReference type="SUPFAM" id="SSF56349">
    <property type="entry name" value="DNA breaking-rejoining enzymes"/>
    <property type="match status" value="1"/>
</dbReference>
<dbReference type="InterPro" id="IPR011010">
    <property type="entry name" value="DNA_brk_join_enz"/>
</dbReference>
<dbReference type="OrthoDB" id="7222937at2"/>
<proteinExistence type="predicted"/>
<evidence type="ECO:0000313" key="4">
    <source>
        <dbReference type="Proteomes" id="UP000183299"/>
    </source>
</evidence>
<evidence type="ECO:0000313" key="3">
    <source>
        <dbReference type="EMBL" id="SFK11940.1"/>
    </source>
</evidence>
<dbReference type="EMBL" id="FORY01000033">
    <property type="protein sequence ID" value="SFK11940.1"/>
    <property type="molecule type" value="Genomic_DNA"/>
</dbReference>
<dbReference type="InterPro" id="IPR046668">
    <property type="entry name" value="DUF6538"/>
</dbReference>
<keyword evidence="1" id="KW-0233">DNA recombination</keyword>
<accession>A0A1I3WX61</accession>
<dbReference type="Gene3D" id="1.10.443.10">
    <property type="entry name" value="Intergrase catalytic core"/>
    <property type="match status" value="1"/>
</dbReference>
<dbReference type="GO" id="GO:0015074">
    <property type="term" value="P:DNA integration"/>
    <property type="evidence" value="ECO:0007669"/>
    <property type="project" value="InterPro"/>
</dbReference>
<dbReference type="Pfam" id="PF20172">
    <property type="entry name" value="DUF6538"/>
    <property type="match status" value="1"/>
</dbReference>
<organism evidence="3 4">
    <name type="scientific">Celeribacter halophilus</name>
    <dbReference type="NCBI Taxonomy" id="576117"/>
    <lineage>
        <taxon>Bacteria</taxon>
        <taxon>Pseudomonadati</taxon>
        <taxon>Pseudomonadota</taxon>
        <taxon>Alphaproteobacteria</taxon>
        <taxon>Rhodobacterales</taxon>
        <taxon>Roseobacteraceae</taxon>
        <taxon>Celeribacter</taxon>
    </lineage>
</organism>
<dbReference type="GO" id="GO:0006310">
    <property type="term" value="P:DNA recombination"/>
    <property type="evidence" value="ECO:0007669"/>
    <property type="project" value="UniProtKB-KW"/>
</dbReference>